<reference evidence="3 4" key="1">
    <citation type="submission" date="2021-07" db="EMBL/GenBank/DDBJ databases">
        <title>Genome data of Colletotrichum spaethianum.</title>
        <authorList>
            <person name="Utami Y.D."/>
            <person name="Hiruma K."/>
        </authorList>
    </citation>
    <scope>NUCLEOTIDE SEQUENCE [LARGE SCALE GENOMIC DNA]</scope>
    <source>
        <strain evidence="3 4">MAFF 242679</strain>
    </source>
</reference>
<dbReference type="PROSITE" id="PS50213">
    <property type="entry name" value="FAS1"/>
    <property type="match status" value="1"/>
</dbReference>
<evidence type="ECO:0000313" key="4">
    <source>
        <dbReference type="Proteomes" id="UP001055172"/>
    </source>
</evidence>
<dbReference type="EMBL" id="BPPX01000010">
    <property type="protein sequence ID" value="GJC82905.1"/>
    <property type="molecule type" value="Genomic_DNA"/>
</dbReference>
<dbReference type="InterPro" id="IPR000782">
    <property type="entry name" value="FAS1_domain"/>
</dbReference>
<gene>
    <name evidence="3" type="ORF">ColLi_05743</name>
</gene>
<accession>A0AA37GLN6</accession>
<dbReference type="SMART" id="SM00554">
    <property type="entry name" value="FAS1"/>
    <property type="match status" value="1"/>
</dbReference>
<dbReference type="PANTHER" id="PTHR10900:SF77">
    <property type="entry name" value="FI19380P1"/>
    <property type="match status" value="1"/>
</dbReference>
<sequence length="224" mass="24346">MKFPLVLSTLALGAVSAVNAADRKPLSYAPRPEGTYVLPRAPNVTTLLDFVKSRSDLTALAKVLDGSAGFLEAFDTPPTWDFTFFAPSDAAFAKHTGQYFNTFAPAPKGKWWLGNLVQHHYVPNSQLPVSVFNGTATRIQTGSYLYVGTQVKDGRLWLNDVAAVTEGDLRVTKGVRRLTKGLKGVVHIIDRILDPSAQLFEADRPKAGQKFIAGSCSDTSLPYC</sequence>
<evidence type="ECO:0000259" key="2">
    <source>
        <dbReference type="PROSITE" id="PS50213"/>
    </source>
</evidence>
<dbReference type="InterPro" id="IPR050904">
    <property type="entry name" value="Adhesion/Biosynth-related"/>
</dbReference>
<comment type="caution">
    <text evidence="3">The sequence shown here is derived from an EMBL/GenBank/DDBJ whole genome shotgun (WGS) entry which is preliminary data.</text>
</comment>
<evidence type="ECO:0000313" key="3">
    <source>
        <dbReference type="EMBL" id="GJC82905.1"/>
    </source>
</evidence>
<dbReference type="InterPro" id="IPR036378">
    <property type="entry name" value="FAS1_dom_sf"/>
</dbReference>
<dbReference type="PANTHER" id="PTHR10900">
    <property type="entry name" value="PERIOSTIN-RELATED"/>
    <property type="match status" value="1"/>
</dbReference>
<keyword evidence="4" id="KW-1185">Reference proteome</keyword>
<keyword evidence="1" id="KW-0732">Signal</keyword>
<organism evidence="3 4">
    <name type="scientific">Colletotrichum liriopes</name>
    <dbReference type="NCBI Taxonomy" id="708192"/>
    <lineage>
        <taxon>Eukaryota</taxon>
        <taxon>Fungi</taxon>
        <taxon>Dikarya</taxon>
        <taxon>Ascomycota</taxon>
        <taxon>Pezizomycotina</taxon>
        <taxon>Sordariomycetes</taxon>
        <taxon>Hypocreomycetidae</taxon>
        <taxon>Glomerellales</taxon>
        <taxon>Glomerellaceae</taxon>
        <taxon>Colletotrichum</taxon>
        <taxon>Colletotrichum spaethianum species complex</taxon>
    </lineage>
</organism>
<dbReference type="Gene3D" id="2.30.180.10">
    <property type="entry name" value="FAS1 domain"/>
    <property type="match status" value="1"/>
</dbReference>
<dbReference type="AlphaFoldDB" id="A0AA37GLN6"/>
<proteinExistence type="predicted"/>
<feature type="domain" description="FAS1" evidence="2">
    <location>
        <begin position="44"/>
        <end position="193"/>
    </location>
</feature>
<dbReference type="Proteomes" id="UP001055172">
    <property type="component" value="Unassembled WGS sequence"/>
</dbReference>
<feature type="chain" id="PRO_5041319453" description="FAS1 domain-containing protein" evidence="1">
    <location>
        <begin position="21"/>
        <end position="224"/>
    </location>
</feature>
<name>A0AA37GLN6_9PEZI</name>
<protein>
    <recommendedName>
        <fullName evidence="2">FAS1 domain-containing protein</fullName>
    </recommendedName>
</protein>
<dbReference type="SUPFAM" id="SSF82153">
    <property type="entry name" value="FAS1 domain"/>
    <property type="match status" value="1"/>
</dbReference>
<dbReference type="Pfam" id="PF02469">
    <property type="entry name" value="Fasciclin"/>
    <property type="match status" value="1"/>
</dbReference>
<feature type="signal peptide" evidence="1">
    <location>
        <begin position="1"/>
        <end position="20"/>
    </location>
</feature>
<evidence type="ECO:0000256" key="1">
    <source>
        <dbReference type="SAM" id="SignalP"/>
    </source>
</evidence>